<protein>
    <recommendedName>
        <fullName evidence="4">C2H2-type domain-containing protein</fullName>
    </recommendedName>
</protein>
<dbReference type="Pfam" id="PF14441">
    <property type="entry name" value="OTT_1508_deam"/>
    <property type="match status" value="1"/>
</dbReference>
<organism evidence="2 3">
    <name type="scientific">Tuber borchii</name>
    <name type="common">White truffle</name>
    <dbReference type="NCBI Taxonomy" id="42251"/>
    <lineage>
        <taxon>Eukaryota</taxon>
        <taxon>Fungi</taxon>
        <taxon>Dikarya</taxon>
        <taxon>Ascomycota</taxon>
        <taxon>Pezizomycotina</taxon>
        <taxon>Pezizomycetes</taxon>
        <taxon>Pezizales</taxon>
        <taxon>Tuberaceae</taxon>
        <taxon>Tuber</taxon>
    </lineage>
</organism>
<evidence type="ECO:0000313" key="2">
    <source>
        <dbReference type="EMBL" id="PUU81759.1"/>
    </source>
</evidence>
<name>A0A2T7A1Y9_TUBBO</name>
<sequence length="441" mass="48320">MLSLLSLLIVTEGSGDVAAVSWHATTGKGIELCYSKNRPCTPDETAYITKLFAIATDPTSPIHAKLIDLFHLILCKCKDKIITRLHKLCNRLRDLAEPDFSFVTLNPQARAARNPVVTQCDAGIRELVGTERFPLDSSLADLLKRWFQLLLASSQNGSRFDLDGSCLDLQENKRLVTEIIAISYLLSHEPQAASILDVTLLHLIGKVGDYHAAMMVLVDGITKLNSGHESGVSIKEIVPPLPDTQFSDDFLRILNVCARGNGITEITREACSKACRGVREIPGAPVAALKATIHCECSLALAFAKSCLSSLVPTTLVIEISKSTCWLCREFLATFRYSYHHITIHVPPCSGELRSGCSSPGCTLPPRAPSRVVNAIRKELQDVIKQVLTERVGTPAVDSDPFAHDSSSSDEFWVDDSYDSDDVFVDLTPEDTRSMVEGILR</sequence>
<dbReference type="InterPro" id="IPR027796">
    <property type="entry name" value="OTT_1508_deam-like"/>
</dbReference>
<keyword evidence="1" id="KW-0732">Signal</keyword>
<keyword evidence="3" id="KW-1185">Reference proteome</keyword>
<reference evidence="2 3" key="1">
    <citation type="submission" date="2017-04" db="EMBL/GenBank/DDBJ databases">
        <title>Draft genome sequence of Tuber borchii Vittad., a whitish edible truffle.</title>
        <authorList>
            <consortium name="DOE Joint Genome Institute"/>
            <person name="Murat C."/>
            <person name="Kuo A."/>
            <person name="Barry K.W."/>
            <person name="Clum A."/>
            <person name="Dockter R.B."/>
            <person name="Fauchery L."/>
            <person name="Iotti M."/>
            <person name="Kohler A."/>
            <person name="Labutti K."/>
            <person name="Lindquist E.A."/>
            <person name="Lipzen A."/>
            <person name="Ohm R.A."/>
            <person name="Wang M."/>
            <person name="Grigoriev I.V."/>
            <person name="Zambonelli A."/>
            <person name="Martin F.M."/>
        </authorList>
    </citation>
    <scope>NUCLEOTIDE SEQUENCE [LARGE SCALE GENOMIC DNA]</scope>
    <source>
        <strain evidence="2 3">Tbo3840</strain>
    </source>
</reference>
<dbReference type="EMBL" id="NESQ01000040">
    <property type="protein sequence ID" value="PUU81759.1"/>
    <property type="molecule type" value="Genomic_DNA"/>
</dbReference>
<accession>A0A2T7A1Y9</accession>
<dbReference type="Proteomes" id="UP000244722">
    <property type="component" value="Unassembled WGS sequence"/>
</dbReference>
<gene>
    <name evidence="2" type="ORF">B9Z19DRAFT_1121767</name>
</gene>
<evidence type="ECO:0008006" key="4">
    <source>
        <dbReference type="Google" id="ProtNLM"/>
    </source>
</evidence>
<dbReference type="AlphaFoldDB" id="A0A2T7A1Y9"/>
<evidence type="ECO:0000256" key="1">
    <source>
        <dbReference type="SAM" id="SignalP"/>
    </source>
</evidence>
<evidence type="ECO:0000313" key="3">
    <source>
        <dbReference type="Proteomes" id="UP000244722"/>
    </source>
</evidence>
<feature type="signal peptide" evidence="1">
    <location>
        <begin position="1"/>
        <end position="19"/>
    </location>
</feature>
<feature type="chain" id="PRO_5015650994" description="C2H2-type domain-containing protein" evidence="1">
    <location>
        <begin position="20"/>
        <end position="441"/>
    </location>
</feature>
<dbReference type="OrthoDB" id="5395290at2759"/>
<proteinExistence type="predicted"/>
<comment type="caution">
    <text evidence="2">The sequence shown here is derived from an EMBL/GenBank/DDBJ whole genome shotgun (WGS) entry which is preliminary data.</text>
</comment>